<organism evidence="2">
    <name type="scientific">Caenorhabditis brenneri</name>
    <name type="common">Nematode worm</name>
    <dbReference type="NCBI Taxonomy" id="135651"/>
    <lineage>
        <taxon>Eukaryota</taxon>
        <taxon>Metazoa</taxon>
        <taxon>Ecdysozoa</taxon>
        <taxon>Nematoda</taxon>
        <taxon>Chromadorea</taxon>
        <taxon>Rhabditida</taxon>
        <taxon>Rhabditina</taxon>
        <taxon>Rhabditomorpha</taxon>
        <taxon>Rhabditoidea</taxon>
        <taxon>Rhabditidae</taxon>
        <taxon>Peloderinae</taxon>
        <taxon>Caenorhabditis</taxon>
    </lineage>
</organism>
<dbReference type="EMBL" id="GL380100">
    <property type="protein sequence ID" value="EGT46490.1"/>
    <property type="molecule type" value="Genomic_DNA"/>
</dbReference>
<reference evidence="2" key="1">
    <citation type="submission" date="2011-07" db="EMBL/GenBank/DDBJ databases">
        <authorList>
            <consortium name="Caenorhabditis brenneri Sequencing and Analysis Consortium"/>
            <person name="Wilson R.K."/>
        </authorList>
    </citation>
    <scope>NUCLEOTIDE SEQUENCE [LARGE SCALE GENOMIC DNA]</scope>
    <source>
        <strain evidence="2">PB2801</strain>
    </source>
</reference>
<dbReference type="eggNOG" id="ENOG502TIAK">
    <property type="taxonomic scope" value="Eukaryota"/>
</dbReference>
<dbReference type="OMA" id="MDRASKC"/>
<dbReference type="AlphaFoldDB" id="G0P6L3"/>
<dbReference type="OrthoDB" id="5773715at2759"/>
<dbReference type="FunCoup" id="G0P6L3">
    <property type="interactions" value="1924"/>
</dbReference>
<protein>
    <recommendedName>
        <fullName evidence="3">CUB domain-containing protein</fullName>
    </recommendedName>
</protein>
<name>G0P6L3_CAEBE</name>
<accession>G0P6L3</accession>
<proteinExistence type="predicted"/>
<dbReference type="HOGENOM" id="CLU_2322465_0_0_1"/>
<evidence type="ECO:0008006" key="3">
    <source>
        <dbReference type="Google" id="ProtNLM"/>
    </source>
</evidence>
<sequence>MDRASKCPQLNGAVVPEITALNATTIVEASVQPRLYGRRGVYNANCEWMVIVVKRKGCILLDTDSIEFECENNAIYYKGHEVSSYVCALTVFPDIEMVM</sequence>
<dbReference type="InParanoid" id="G0P6L3"/>
<keyword evidence="2" id="KW-1185">Reference proteome</keyword>
<evidence type="ECO:0000313" key="2">
    <source>
        <dbReference type="Proteomes" id="UP000008068"/>
    </source>
</evidence>
<gene>
    <name evidence="1" type="ORF">CAEBREN_01288</name>
</gene>
<evidence type="ECO:0000313" key="1">
    <source>
        <dbReference type="EMBL" id="EGT46490.1"/>
    </source>
</evidence>
<dbReference type="Proteomes" id="UP000008068">
    <property type="component" value="Unassembled WGS sequence"/>
</dbReference>